<dbReference type="InterPro" id="IPR029044">
    <property type="entry name" value="Nucleotide-diphossugar_trans"/>
</dbReference>
<dbReference type="PANTHER" id="PTHR43685">
    <property type="entry name" value="GLYCOSYLTRANSFERASE"/>
    <property type="match status" value="1"/>
</dbReference>
<accession>A0ABU9AW98</accession>
<proteinExistence type="inferred from homology"/>
<dbReference type="Proteomes" id="UP001371305">
    <property type="component" value="Unassembled WGS sequence"/>
</dbReference>
<gene>
    <name evidence="5" type="ORF">WKV53_15975</name>
</gene>
<dbReference type="EMBL" id="JBBUKT010000006">
    <property type="protein sequence ID" value="MEK7952014.1"/>
    <property type="molecule type" value="Genomic_DNA"/>
</dbReference>
<evidence type="ECO:0000256" key="2">
    <source>
        <dbReference type="ARBA" id="ARBA00022676"/>
    </source>
</evidence>
<feature type="domain" description="Glycosyltransferase 2-like" evidence="4">
    <location>
        <begin position="6"/>
        <end position="167"/>
    </location>
</feature>
<dbReference type="EC" id="2.4.-.-" evidence="5"/>
<protein>
    <submittedName>
        <fullName evidence="5">Glycosyltransferase</fullName>
        <ecNumber evidence="5">2.4.-.-</ecNumber>
    </submittedName>
</protein>
<evidence type="ECO:0000313" key="5">
    <source>
        <dbReference type="EMBL" id="MEK7952014.1"/>
    </source>
</evidence>
<dbReference type="SUPFAM" id="SSF51735">
    <property type="entry name" value="NAD(P)-binding Rossmann-fold domains"/>
    <property type="match status" value="1"/>
</dbReference>
<organism evidence="5 6">
    <name type="scientific">Luteolibacter soli</name>
    <dbReference type="NCBI Taxonomy" id="3135280"/>
    <lineage>
        <taxon>Bacteria</taxon>
        <taxon>Pseudomonadati</taxon>
        <taxon>Verrucomicrobiota</taxon>
        <taxon>Verrucomicrobiia</taxon>
        <taxon>Verrucomicrobiales</taxon>
        <taxon>Verrucomicrobiaceae</taxon>
        <taxon>Luteolibacter</taxon>
    </lineage>
</organism>
<name>A0ABU9AW98_9BACT</name>
<dbReference type="RefSeq" id="WP_341405774.1">
    <property type="nucleotide sequence ID" value="NZ_JBBUKT010000006.1"/>
</dbReference>
<sequence length="332" mass="36049">MGPAISILLPFHNAAATLAEALESVLAQSFGDWELLAVDDRSDDGSAEIVTAIAQRDSRVRLFANAGPPGIVGALQTAAAASAAGWVARMDADDICHPERLARQWERAGAADVITTGVDLLDPLGEGMVRYVAWVNSLATHEVIASSRFIENPVIHPTVLMRRSILDAVGGYRDVPWAEDHDLWLRMLQHGARFVKVRERLLAWRDSPGRLTRSDARYEEKARQRMRAHYLAAMSSVTERGVVIAGAGPIGKSLARELMALGVAVCGFFDVHPRRLGEVIHGAEVAGLEDFGRRWRGAVMLSAVGIAGVREEIRELAAAAGYEEGQDLWCVC</sequence>
<dbReference type="Gene3D" id="3.90.550.10">
    <property type="entry name" value="Spore Coat Polysaccharide Biosynthesis Protein SpsA, Chain A"/>
    <property type="match status" value="1"/>
</dbReference>
<dbReference type="InterPro" id="IPR036291">
    <property type="entry name" value="NAD(P)-bd_dom_sf"/>
</dbReference>
<dbReference type="Gene3D" id="3.40.50.720">
    <property type="entry name" value="NAD(P)-binding Rossmann-like Domain"/>
    <property type="match status" value="1"/>
</dbReference>
<dbReference type="InterPro" id="IPR050834">
    <property type="entry name" value="Glycosyltransf_2"/>
</dbReference>
<dbReference type="InterPro" id="IPR001173">
    <property type="entry name" value="Glyco_trans_2-like"/>
</dbReference>
<dbReference type="PANTHER" id="PTHR43685:SF5">
    <property type="entry name" value="GLYCOSYLTRANSFERASE EPSE-RELATED"/>
    <property type="match status" value="1"/>
</dbReference>
<dbReference type="SUPFAM" id="SSF53448">
    <property type="entry name" value="Nucleotide-diphospho-sugar transferases"/>
    <property type="match status" value="1"/>
</dbReference>
<keyword evidence="2 5" id="KW-0328">Glycosyltransferase</keyword>
<keyword evidence="6" id="KW-1185">Reference proteome</keyword>
<keyword evidence="3 5" id="KW-0808">Transferase</keyword>
<comment type="caution">
    <text evidence="5">The sequence shown here is derived from an EMBL/GenBank/DDBJ whole genome shotgun (WGS) entry which is preliminary data.</text>
</comment>
<evidence type="ECO:0000259" key="4">
    <source>
        <dbReference type="Pfam" id="PF00535"/>
    </source>
</evidence>
<evidence type="ECO:0000313" key="6">
    <source>
        <dbReference type="Proteomes" id="UP001371305"/>
    </source>
</evidence>
<evidence type="ECO:0000256" key="3">
    <source>
        <dbReference type="ARBA" id="ARBA00022679"/>
    </source>
</evidence>
<comment type="similarity">
    <text evidence="1">Belongs to the glycosyltransferase 2 family.</text>
</comment>
<dbReference type="GO" id="GO:0016757">
    <property type="term" value="F:glycosyltransferase activity"/>
    <property type="evidence" value="ECO:0007669"/>
    <property type="project" value="UniProtKB-KW"/>
</dbReference>
<dbReference type="Pfam" id="PF00535">
    <property type="entry name" value="Glycos_transf_2"/>
    <property type="match status" value="1"/>
</dbReference>
<reference evidence="5 6" key="1">
    <citation type="submission" date="2024-04" db="EMBL/GenBank/DDBJ databases">
        <title>Luteolibacter sp. isolated from soil.</title>
        <authorList>
            <person name="An J."/>
        </authorList>
    </citation>
    <scope>NUCLEOTIDE SEQUENCE [LARGE SCALE GENOMIC DNA]</scope>
    <source>
        <strain evidence="5 6">Y139</strain>
    </source>
</reference>
<evidence type="ECO:0000256" key="1">
    <source>
        <dbReference type="ARBA" id="ARBA00006739"/>
    </source>
</evidence>